<protein>
    <submittedName>
        <fullName evidence="4">Serine hydrolase</fullName>
    </submittedName>
</protein>
<dbReference type="InterPro" id="IPR001466">
    <property type="entry name" value="Beta-lactam-related"/>
</dbReference>
<sequence length="387" mass="42356">MYRRTLLNRLQGTLLCSFSGLAACATSSIRISSFMAVDRLVDEAIARKDVPGAVVAIGHEGKIVHRFVAGHRAIEPDVEPMTWDTHFDMASLTKATITAPALMQFWEKGLFQLDDPVAHYLPAFGCRGKEAITIRQLLTHFSGLPPDLDLSTPWNDKESAIQRAMASTPTQAPGTRFIYSDINYIVLGLLVEAFSKQSLDSYAQEHILNPLGMSQSGFMPSPTLRPLIAPTQYDEHHVPLRGVVHDPTARRMGGVAGHAGLFSTADDMAGYAANLLARRANRPSLYPLRPDTVRLMTSPQSPMDSHDVRGMGWDISTHYSTPRGDVFPVGSFGHTGYTGTSLWMDPTSDSFVLILTNRVHPLDIHGKAIVQLRRDIATAAAQALLST</sequence>
<proteinExistence type="predicted"/>
<name>A0A967BDB3_9PROT</name>
<dbReference type="SUPFAM" id="SSF56601">
    <property type="entry name" value="beta-lactamase/transpeptidase-like"/>
    <property type="match status" value="1"/>
</dbReference>
<dbReference type="InterPro" id="IPR050789">
    <property type="entry name" value="Diverse_Enzym_Activities"/>
</dbReference>
<reference evidence="4" key="1">
    <citation type="submission" date="2019-11" db="EMBL/GenBank/DDBJ databases">
        <title>Description of new Acetobacter species.</title>
        <authorList>
            <person name="Cleenwerck I."/>
            <person name="Sombolestani A.S."/>
        </authorList>
    </citation>
    <scope>NUCLEOTIDE SEQUENCE</scope>
    <source>
        <strain evidence="4">LMG 1626</strain>
    </source>
</reference>
<gene>
    <name evidence="4" type="ORF">GOB87_13500</name>
</gene>
<dbReference type="RefSeq" id="WP_166317910.1">
    <property type="nucleotide sequence ID" value="NZ_WOTH01000039.1"/>
</dbReference>
<comment type="caution">
    <text evidence="4">The sequence shown here is derived from an EMBL/GenBank/DDBJ whole genome shotgun (WGS) entry which is preliminary data.</text>
</comment>
<evidence type="ECO:0000256" key="2">
    <source>
        <dbReference type="SAM" id="SignalP"/>
    </source>
</evidence>
<keyword evidence="2" id="KW-0732">Signal</keyword>
<dbReference type="Gene3D" id="3.40.710.10">
    <property type="entry name" value="DD-peptidase/beta-lactamase superfamily"/>
    <property type="match status" value="1"/>
</dbReference>
<accession>A0A967BDB3</accession>
<dbReference type="InterPro" id="IPR012338">
    <property type="entry name" value="Beta-lactam/transpept-like"/>
</dbReference>
<dbReference type="PANTHER" id="PTHR43283:SF11">
    <property type="entry name" value="BETA-LACTAMASE-RELATED DOMAIN-CONTAINING PROTEIN"/>
    <property type="match status" value="1"/>
</dbReference>
<dbReference type="Pfam" id="PF00144">
    <property type="entry name" value="Beta-lactamase"/>
    <property type="match status" value="1"/>
</dbReference>
<keyword evidence="1 4" id="KW-0378">Hydrolase</keyword>
<feature type="signal peptide" evidence="2">
    <location>
        <begin position="1"/>
        <end position="22"/>
    </location>
</feature>
<evidence type="ECO:0000259" key="3">
    <source>
        <dbReference type="Pfam" id="PF00144"/>
    </source>
</evidence>
<dbReference type="AlphaFoldDB" id="A0A967BDB3"/>
<dbReference type="EMBL" id="WOTH01000039">
    <property type="protein sequence ID" value="NHO54948.1"/>
    <property type="molecule type" value="Genomic_DNA"/>
</dbReference>
<dbReference type="Proteomes" id="UP000597459">
    <property type="component" value="Unassembled WGS sequence"/>
</dbReference>
<evidence type="ECO:0000313" key="5">
    <source>
        <dbReference type="Proteomes" id="UP000597459"/>
    </source>
</evidence>
<feature type="domain" description="Beta-lactamase-related" evidence="3">
    <location>
        <begin position="37"/>
        <end position="363"/>
    </location>
</feature>
<evidence type="ECO:0000256" key="1">
    <source>
        <dbReference type="ARBA" id="ARBA00022801"/>
    </source>
</evidence>
<dbReference type="GO" id="GO:0016787">
    <property type="term" value="F:hydrolase activity"/>
    <property type="evidence" value="ECO:0007669"/>
    <property type="project" value="UniProtKB-KW"/>
</dbReference>
<organism evidence="4 5">
    <name type="scientific">Acetobacter estunensis</name>
    <dbReference type="NCBI Taxonomy" id="104097"/>
    <lineage>
        <taxon>Bacteria</taxon>
        <taxon>Pseudomonadati</taxon>
        <taxon>Pseudomonadota</taxon>
        <taxon>Alphaproteobacteria</taxon>
        <taxon>Acetobacterales</taxon>
        <taxon>Acetobacteraceae</taxon>
        <taxon>Acetobacter</taxon>
    </lineage>
</organism>
<dbReference type="PANTHER" id="PTHR43283">
    <property type="entry name" value="BETA-LACTAMASE-RELATED"/>
    <property type="match status" value="1"/>
</dbReference>
<evidence type="ECO:0000313" key="4">
    <source>
        <dbReference type="EMBL" id="NHO54948.1"/>
    </source>
</evidence>
<feature type="chain" id="PRO_5037156196" evidence="2">
    <location>
        <begin position="23"/>
        <end position="387"/>
    </location>
</feature>
<keyword evidence="5" id="KW-1185">Reference proteome</keyword>
<dbReference type="PROSITE" id="PS51257">
    <property type="entry name" value="PROKAR_LIPOPROTEIN"/>
    <property type="match status" value="1"/>
</dbReference>